<proteinExistence type="predicted"/>
<accession>A0A4Q1BSK9</accession>
<dbReference type="VEuPathDB" id="FungiDB:TREMEDRAFT_66555"/>
<dbReference type="Proteomes" id="UP000289152">
    <property type="component" value="Unassembled WGS sequence"/>
</dbReference>
<evidence type="ECO:0000313" key="2">
    <source>
        <dbReference type="Proteomes" id="UP000289152"/>
    </source>
</evidence>
<protein>
    <submittedName>
        <fullName evidence="1">Uncharacterized protein</fullName>
    </submittedName>
</protein>
<evidence type="ECO:0000313" key="1">
    <source>
        <dbReference type="EMBL" id="RXK41021.1"/>
    </source>
</evidence>
<keyword evidence="2" id="KW-1185">Reference proteome</keyword>
<sequence length="387" mass="43410">MAPPYVLPISTEVQRLHEVYVKELDKLRDNLPPFSNDPCLTQRIAMEGATRVIGQAEWQDFRIIVPYIASTGVQRILVEQHDDSLEAGSKDMRIPQLQSHPFSKSNELAPTDKIVLALTEQFTNMSAHFPEGAELFVIVAGLYWDKDSGFWSIMCGGDPTDNIKAFRTAYYDTITRLESSESTNLRDAGAVHTVAINARAELLKKPKWHYGYDINLLLRDPYKSAHLPGQPPPSSKKWQSSVGVNTAITDKTPQAALTPSAAEGYLDLSKVLECHEPYHETLSVQMLKAIERFQAEVEKQQSQSQNPSSRPHDPYLLLRAAKAAQLVLSNDSFFENLTIRKPRIVNNWQPSHGGCVDTSPFSDVRLHCKAHYYSPKISGGVEEERPL</sequence>
<dbReference type="EMBL" id="SDIL01000012">
    <property type="protein sequence ID" value="RXK41021.1"/>
    <property type="molecule type" value="Genomic_DNA"/>
</dbReference>
<gene>
    <name evidence="1" type="ORF">M231_01652</name>
</gene>
<dbReference type="AlphaFoldDB" id="A0A4Q1BSK9"/>
<dbReference type="InParanoid" id="A0A4Q1BSK9"/>
<reference evidence="1 2" key="1">
    <citation type="submission" date="2016-06" db="EMBL/GenBank/DDBJ databases">
        <title>Evolution of pathogenesis and genome organization in the Tremellales.</title>
        <authorList>
            <person name="Cuomo C."/>
            <person name="Litvintseva A."/>
            <person name="Heitman J."/>
            <person name="Chen Y."/>
            <person name="Sun S."/>
            <person name="Springer D."/>
            <person name="Dromer F."/>
            <person name="Young S."/>
            <person name="Zeng Q."/>
            <person name="Chapman S."/>
            <person name="Gujja S."/>
            <person name="Saif S."/>
            <person name="Birren B."/>
        </authorList>
    </citation>
    <scope>NUCLEOTIDE SEQUENCE [LARGE SCALE GENOMIC DNA]</scope>
    <source>
        <strain evidence="1 2">ATCC 28783</strain>
    </source>
</reference>
<organism evidence="1 2">
    <name type="scientific">Tremella mesenterica</name>
    <name type="common">Jelly fungus</name>
    <dbReference type="NCBI Taxonomy" id="5217"/>
    <lineage>
        <taxon>Eukaryota</taxon>
        <taxon>Fungi</taxon>
        <taxon>Dikarya</taxon>
        <taxon>Basidiomycota</taxon>
        <taxon>Agaricomycotina</taxon>
        <taxon>Tremellomycetes</taxon>
        <taxon>Tremellales</taxon>
        <taxon>Tremellaceae</taxon>
        <taxon>Tremella</taxon>
    </lineage>
</organism>
<comment type="caution">
    <text evidence="1">The sequence shown here is derived from an EMBL/GenBank/DDBJ whole genome shotgun (WGS) entry which is preliminary data.</text>
</comment>
<dbReference type="VEuPathDB" id="FungiDB:TREMEDRAFT_61971"/>
<name>A0A4Q1BSK9_TREME</name>